<dbReference type="EMBL" id="KV417704">
    <property type="protein sequence ID" value="KZP09244.1"/>
    <property type="molecule type" value="Genomic_DNA"/>
</dbReference>
<evidence type="ECO:0000313" key="3">
    <source>
        <dbReference type="Proteomes" id="UP000076532"/>
    </source>
</evidence>
<feature type="compositionally biased region" description="Basic and acidic residues" evidence="1">
    <location>
        <begin position="1"/>
        <end position="11"/>
    </location>
</feature>
<dbReference type="AlphaFoldDB" id="A0A165Y625"/>
<evidence type="ECO:0000256" key="1">
    <source>
        <dbReference type="SAM" id="MobiDB-lite"/>
    </source>
</evidence>
<protein>
    <submittedName>
        <fullName evidence="2">Uncharacterized protein</fullName>
    </submittedName>
</protein>
<gene>
    <name evidence="2" type="ORF">FIBSPDRAFT_900621</name>
</gene>
<dbReference type="STRING" id="436010.A0A165Y625"/>
<organism evidence="2 3">
    <name type="scientific">Athelia psychrophila</name>
    <dbReference type="NCBI Taxonomy" id="1759441"/>
    <lineage>
        <taxon>Eukaryota</taxon>
        <taxon>Fungi</taxon>
        <taxon>Dikarya</taxon>
        <taxon>Basidiomycota</taxon>
        <taxon>Agaricomycotina</taxon>
        <taxon>Agaricomycetes</taxon>
        <taxon>Agaricomycetidae</taxon>
        <taxon>Atheliales</taxon>
        <taxon>Atheliaceae</taxon>
        <taxon>Athelia</taxon>
    </lineage>
</organism>
<keyword evidence="3" id="KW-1185">Reference proteome</keyword>
<dbReference type="OrthoDB" id="164951at2759"/>
<name>A0A165Y625_9AGAM</name>
<dbReference type="Proteomes" id="UP000076532">
    <property type="component" value="Unassembled WGS sequence"/>
</dbReference>
<accession>A0A165Y625</accession>
<feature type="compositionally biased region" description="Low complexity" evidence="1">
    <location>
        <begin position="24"/>
        <end position="35"/>
    </location>
</feature>
<reference evidence="2 3" key="1">
    <citation type="journal article" date="2016" name="Mol. Biol. Evol.">
        <title>Comparative Genomics of Early-Diverging Mushroom-Forming Fungi Provides Insights into the Origins of Lignocellulose Decay Capabilities.</title>
        <authorList>
            <person name="Nagy L.G."/>
            <person name="Riley R."/>
            <person name="Tritt A."/>
            <person name="Adam C."/>
            <person name="Daum C."/>
            <person name="Floudas D."/>
            <person name="Sun H."/>
            <person name="Yadav J.S."/>
            <person name="Pangilinan J."/>
            <person name="Larsson K.H."/>
            <person name="Matsuura K."/>
            <person name="Barry K."/>
            <person name="Labutti K."/>
            <person name="Kuo R."/>
            <person name="Ohm R.A."/>
            <person name="Bhattacharya S.S."/>
            <person name="Shirouzu T."/>
            <person name="Yoshinaga Y."/>
            <person name="Martin F.M."/>
            <person name="Grigoriev I.V."/>
            <person name="Hibbett D.S."/>
        </authorList>
    </citation>
    <scope>NUCLEOTIDE SEQUENCE [LARGE SCALE GENOMIC DNA]</scope>
    <source>
        <strain evidence="2 3">CBS 109695</strain>
    </source>
</reference>
<proteinExistence type="predicted"/>
<evidence type="ECO:0000313" key="2">
    <source>
        <dbReference type="EMBL" id="KZP09244.1"/>
    </source>
</evidence>
<feature type="region of interest" description="Disordered" evidence="1">
    <location>
        <begin position="1"/>
        <end position="41"/>
    </location>
</feature>
<sequence>MGLVLDRRGSLDKQTPNPNLMLIPTRPQTPSRTPPANSNSTRISPAVVRIIPRVPDGESGWRQVVKDWENADPNRGLDVPLRDWPASWYSRSSSTNSTQGALRNNRKMIALEFINTYERHEANFMAAYPMHQDGITTLLAAIRSVHQESGKAQSRKRRPTA</sequence>